<comment type="subcellular location">
    <subcellularLocation>
        <location evidence="1 9">Cell membrane</location>
        <topology evidence="1 9">Single-pass membrane protein</topology>
    </subcellularLocation>
</comment>
<dbReference type="PANTHER" id="PTHR42982:SF1">
    <property type="entry name" value="SEC-INDEPENDENT PROTEIN TRANSLOCASE PROTEIN TATA"/>
    <property type="match status" value="1"/>
</dbReference>
<evidence type="ECO:0000256" key="10">
    <source>
        <dbReference type="SAM" id="MobiDB-lite"/>
    </source>
</evidence>
<evidence type="ECO:0000256" key="1">
    <source>
        <dbReference type="ARBA" id="ARBA00004162"/>
    </source>
</evidence>
<evidence type="ECO:0000256" key="3">
    <source>
        <dbReference type="ARBA" id="ARBA00022475"/>
    </source>
</evidence>
<dbReference type="NCBIfam" id="TIGR01411">
    <property type="entry name" value="tatAE"/>
    <property type="match status" value="1"/>
</dbReference>
<protein>
    <recommendedName>
        <fullName evidence="9">Sec-independent protein translocase protein TatA</fullName>
    </recommendedName>
</protein>
<evidence type="ECO:0000256" key="9">
    <source>
        <dbReference type="HAMAP-Rule" id="MF_00236"/>
    </source>
</evidence>
<evidence type="ECO:0000256" key="7">
    <source>
        <dbReference type="ARBA" id="ARBA00023010"/>
    </source>
</evidence>
<comment type="subunit">
    <text evidence="9">Forms a complex with TatC.</text>
</comment>
<evidence type="ECO:0000256" key="4">
    <source>
        <dbReference type="ARBA" id="ARBA00022692"/>
    </source>
</evidence>
<feature type="compositionally biased region" description="Basic and acidic residues" evidence="10">
    <location>
        <begin position="47"/>
        <end position="60"/>
    </location>
</feature>
<name>A0A0M0BSH7_9ARCH</name>
<accession>A0A0M0BSH7</accession>
<keyword evidence="3 9" id="KW-1003">Cell membrane</keyword>
<proteinExistence type="inferred from homology"/>
<evidence type="ECO:0000256" key="8">
    <source>
        <dbReference type="ARBA" id="ARBA00023136"/>
    </source>
</evidence>
<keyword evidence="7 9" id="KW-0811">Translocation</keyword>
<comment type="caution">
    <text evidence="11">The sequence shown here is derived from an EMBL/GenBank/DDBJ whole genome shotgun (WGS) entry which is preliminary data.</text>
</comment>
<evidence type="ECO:0000256" key="5">
    <source>
        <dbReference type="ARBA" id="ARBA00022927"/>
    </source>
</evidence>
<gene>
    <name evidence="9" type="primary">tatA</name>
    <name evidence="11" type="ORF">AC482_00265</name>
</gene>
<dbReference type="EMBL" id="LFWZ01000002">
    <property type="protein sequence ID" value="KON31538.1"/>
    <property type="molecule type" value="Genomic_DNA"/>
</dbReference>
<keyword evidence="8 9" id="KW-0472">Membrane</keyword>
<dbReference type="PANTHER" id="PTHR42982">
    <property type="entry name" value="SEC-INDEPENDENT PROTEIN TRANSLOCASE PROTEIN TATA"/>
    <property type="match status" value="1"/>
</dbReference>
<evidence type="ECO:0000256" key="2">
    <source>
        <dbReference type="ARBA" id="ARBA00022448"/>
    </source>
</evidence>
<keyword evidence="4 9" id="KW-0812">Transmembrane</keyword>
<keyword evidence="2 9" id="KW-0813">Transport</keyword>
<sequence length="95" mass="10408">MMLGLGTTELLVVLFIILLLFGGKKLPELARSMGSAVREYSKAATSEAKEEKKPRSEDEERAAILEAARKMGIETEGKSITEIAQELVEAAQKKE</sequence>
<dbReference type="GO" id="GO:0008320">
    <property type="term" value="F:protein transmembrane transporter activity"/>
    <property type="evidence" value="ECO:0007669"/>
    <property type="project" value="UniProtKB-UniRule"/>
</dbReference>
<reference evidence="11 12" key="1">
    <citation type="submission" date="2015-06" db="EMBL/GenBank/DDBJ databases">
        <title>New insights into the roles of widespread benthic archaea in carbon and nitrogen cycling.</title>
        <authorList>
            <person name="Lazar C.S."/>
            <person name="Baker B.J."/>
            <person name="Seitz K.W."/>
            <person name="Hyde A.S."/>
            <person name="Dick G.J."/>
            <person name="Hinrichs K.-U."/>
            <person name="Teske A.P."/>
        </authorList>
    </citation>
    <scope>NUCLEOTIDE SEQUENCE [LARGE SCALE GENOMIC DNA]</scope>
    <source>
        <strain evidence="11">DG-45</strain>
    </source>
</reference>
<feature type="region of interest" description="Disordered" evidence="10">
    <location>
        <begin position="40"/>
        <end position="60"/>
    </location>
</feature>
<comment type="similarity">
    <text evidence="9">Belongs to the TatA/E family.</text>
</comment>
<dbReference type="Gene3D" id="1.20.5.3310">
    <property type="match status" value="1"/>
</dbReference>
<organism evidence="11 12">
    <name type="scientific">miscellaneous Crenarchaeota group-15 archaeon DG-45</name>
    <dbReference type="NCBI Taxonomy" id="1685127"/>
    <lineage>
        <taxon>Archaea</taxon>
        <taxon>Candidatus Bathyarchaeota</taxon>
        <taxon>MCG-15</taxon>
    </lineage>
</organism>
<dbReference type="GO" id="GO:0033281">
    <property type="term" value="C:TAT protein transport complex"/>
    <property type="evidence" value="ECO:0007669"/>
    <property type="project" value="UniProtKB-UniRule"/>
</dbReference>
<dbReference type="AlphaFoldDB" id="A0A0M0BSH7"/>
<evidence type="ECO:0000256" key="6">
    <source>
        <dbReference type="ARBA" id="ARBA00022989"/>
    </source>
</evidence>
<dbReference type="Pfam" id="PF02416">
    <property type="entry name" value="TatA_B_E"/>
    <property type="match status" value="1"/>
</dbReference>
<dbReference type="InterPro" id="IPR006312">
    <property type="entry name" value="TatA/E"/>
</dbReference>
<dbReference type="InterPro" id="IPR003369">
    <property type="entry name" value="TatA/B/E"/>
</dbReference>
<dbReference type="HAMAP" id="MF_00236">
    <property type="entry name" value="TatA_E"/>
    <property type="match status" value="1"/>
</dbReference>
<dbReference type="GO" id="GO:0043953">
    <property type="term" value="P:protein transport by the Tat complex"/>
    <property type="evidence" value="ECO:0007669"/>
    <property type="project" value="UniProtKB-UniRule"/>
</dbReference>
<evidence type="ECO:0000313" key="12">
    <source>
        <dbReference type="Proteomes" id="UP000037210"/>
    </source>
</evidence>
<keyword evidence="5 9" id="KW-0653">Protein transport</keyword>
<comment type="function">
    <text evidence="9">Part of the twin-arginine translocation (Tat) system that transports large folded proteins containing a characteristic twin-arginine motif in their signal peptide across membranes. TatA could form the protein-conducting channel of the Tat system.</text>
</comment>
<keyword evidence="6 9" id="KW-1133">Transmembrane helix</keyword>
<dbReference type="Proteomes" id="UP000037210">
    <property type="component" value="Unassembled WGS sequence"/>
</dbReference>
<evidence type="ECO:0000313" key="11">
    <source>
        <dbReference type="EMBL" id="KON31538.1"/>
    </source>
</evidence>